<organism evidence="3 4">
    <name type="scientific">Trema orientale</name>
    <name type="common">Charcoal tree</name>
    <name type="synonym">Celtis orientalis</name>
    <dbReference type="NCBI Taxonomy" id="63057"/>
    <lineage>
        <taxon>Eukaryota</taxon>
        <taxon>Viridiplantae</taxon>
        <taxon>Streptophyta</taxon>
        <taxon>Embryophyta</taxon>
        <taxon>Tracheophyta</taxon>
        <taxon>Spermatophyta</taxon>
        <taxon>Magnoliopsida</taxon>
        <taxon>eudicotyledons</taxon>
        <taxon>Gunneridae</taxon>
        <taxon>Pentapetalae</taxon>
        <taxon>rosids</taxon>
        <taxon>fabids</taxon>
        <taxon>Rosales</taxon>
        <taxon>Cannabaceae</taxon>
        <taxon>Trema</taxon>
    </lineage>
</organism>
<evidence type="ECO:0000256" key="1">
    <source>
        <dbReference type="ARBA" id="ARBA00005474"/>
    </source>
</evidence>
<dbReference type="Proteomes" id="UP000237000">
    <property type="component" value="Unassembled WGS sequence"/>
</dbReference>
<comment type="caution">
    <text evidence="3">The sequence shown here is derived from an EMBL/GenBank/DDBJ whole genome shotgun (WGS) entry which is preliminary data.</text>
</comment>
<dbReference type="Pfam" id="PF03195">
    <property type="entry name" value="LOB"/>
    <property type="match status" value="1"/>
</dbReference>
<gene>
    <name evidence="3" type="ORF">TorRG33x02_108980</name>
</gene>
<name>A0A2P5F6A0_TREOI</name>
<feature type="domain" description="LOB" evidence="2">
    <location>
        <begin position="9"/>
        <end position="110"/>
    </location>
</feature>
<dbReference type="InParanoid" id="A0A2P5F6A0"/>
<dbReference type="InterPro" id="IPR004883">
    <property type="entry name" value="LOB"/>
</dbReference>
<evidence type="ECO:0000313" key="4">
    <source>
        <dbReference type="Proteomes" id="UP000237000"/>
    </source>
</evidence>
<dbReference type="PANTHER" id="PTHR31301:SF21">
    <property type="entry name" value="LOB DOMAIN-CONTAINING PROTEIN 27-RELATED"/>
    <property type="match status" value="1"/>
</dbReference>
<accession>A0A2P5F6A0</accession>
<dbReference type="PROSITE" id="PS50891">
    <property type="entry name" value="LOB"/>
    <property type="match status" value="1"/>
</dbReference>
<evidence type="ECO:0000313" key="3">
    <source>
        <dbReference type="EMBL" id="PON93327.1"/>
    </source>
</evidence>
<evidence type="ECO:0000259" key="2">
    <source>
        <dbReference type="PROSITE" id="PS50891"/>
    </source>
</evidence>
<dbReference type="EMBL" id="JXTC01000059">
    <property type="protein sequence ID" value="PON93327.1"/>
    <property type="molecule type" value="Genomic_DNA"/>
</dbReference>
<dbReference type="AlphaFoldDB" id="A0A2P5F6A0"/>
<dbReference type="OrthoDB" id="1893065at2759"/>
<protein>
    <submittedName>
        <fullName evidence="3">Lateral organ boundaries domain containing protein</fullName>
    </submittedName>
</protein>
<comment type="similarity">
    <text evidence="1">Belongs to the LOB domain-containing protein family.</text>
</comment>
<dbReference type="PANTHER" id="PTHR31301">
    <property type="entry name" value="LOB DOMAIN-CONTAINING PROTEIN 4-RELATED"/>
    <property type="match status" value="1"/>
</dbReference>
<proteinExistence type="inferred from homology"/>
<dbReference type="STRING" id="63057.A0A2P5F6A0"/>
<keyword evidence="4" id="KW-1185">Reference proteome</keyword>
<sequence>MTLKGGTSQACAACKYQRRRCSPECPLAPFFPPDQPKLFQNAHKLFGVSNILKIIKRLEPEQKATAMWSIIYQANERDRDPVHGCLGRICQLRYQIWHTEQELSAVHARLEMCRQQQHHHQHQMMPSMAPHHHHDHDHQHHPQDLVINSQLELGMAPPSNAVPILNNDHTPQPYNSHVMTGFPMTQQHQQAYSSNNASTLNSAAAFLDSTEINSNNVGNPLWPQYPYSGTTNNGNNNCNSSVAIQSQPLIGSQPLEIQQEVVQDYDEMPFFDTMDDRQSYIDSKEAYGQSSSEESVLKDTTQSIDHAANNELKNAAARLSLTSVN</sequence>
<reference evidence="4" key="1">
    <citation type="submission" date="2016-06" db="EMBL/GenBank/DDBJ databases">
        <title>Parallel loss of symbiosis genes in relatives of nitrogen-fixing non-legume Parasponia.</title>
        <authorList>
            <person name="Van Velzen R."/>
            <person name="Holmer R."/>
            <person name="Bu F."/>
            <person name="Rutten L."/>
            <person name="Van Zeijl A."/>
            <person name="Liu W."/>
            <person name="Santuari L."/>
            <person name="Cao Q."/>
            <person name="Sharma T."/>
            <person name="Shen D."/>
            <person name="Roswanjaya Y."/>
            <person name="Wardhani T."/>
            <person name="Kalhor M.S."/>
            <person name="Jansen J."/>
            <person name="Van den Hoogen J."/>
            <person name="Gungor B."/>
            <person name="Hartog M."/>
            <person name="Hontelez J."/>
            <person name="Verver J."/>
            <person name="Yang W.-C."/>
            <person name="Schijlen E."/>
            <person name="Repin R."/>
            <person name="Schilthuizen M."/>
            <person name="Schranz E."/>
            <person name="Heidstra R."/>
            <person name="Miyata K."/>
            <person name="Fedorova E."/>
            <person name="Kohlen W."/>
            <person name="Bisseling T."/>
            <person name="Smit S."/>
            <person name="Geurts R."/>
        </authorList>
    </citation>
    <scope>NUCLEOTIDE SEQUENCE [LARGE SCALE GENOMIC DNA]</scope>
    <source>
        <strain evidence="4">cv. RG33-2</strain>
    </source>
</reference>